<reference evidence="7" key="1">
    <citation type="submission" date="2021-02" db="EMBL/GenBank/DDBJ databases">
        <authorList>
            <person name="Nowell W R."/>
        </authorList>
    </citation>
    <scope>NUCLEOTIDE SEQUENCE</scope>
</reference>
<dbReference type="Proteomes" id="UP000663882">
    <property type="component" value="Unassembled WGS sequence"/>
</dbReference>
<evidence type="ECO:0000256" key="2">
    <source>
        <dbReference type="ARBA" id="ARBA00022692"/>
    </source>
</evidence>
<name>A0A820HVE9_9BILA</name>
<keyword evidence="3" id="KW-1133">Transmembrane helix</keyword>
<feature type="domain" description="EXS" evidence="5">
    <location>
        <begin position="1"/>
        <end position="57"/>
    </location>
</feature>
<evidence type="ECO:0000313" key="7">
    <source>
        <dbReference type="EMBL" id="CAF4297026.1"/>
    </source>
</evidence>
<dbReference type="OrthoDB" id="9970435at2759"/>
<dbReference type="InterPro" id="IPR004342">
    <property type="entry name" value="EXS_C"/>
</dbReference>
<dbReference type="EMBL" id="CAJNOO010013850">
    <property type="protein sequence ID" value="CAF1513319.1"/>
    <property type="molecule type" value="Genomic_DNA"/>
</dbReference>
<keyword evidence="2" id="KW-0812">Transmembrane</keyword>
<comment type="subcellular location">
    <subcellularLocation>
        <location evidence="1">Membrane</location>
        <topology evidence="1">Multi-pass membrane protein</topology>
    </subcellularLocation>
</comment>
<evidence type="ECO:0000256" key="4">
    <source>
        <dbReference type="ARBA" id="ARBA00023136"/>
    </source>
</evidence>
<evidence type="ECO:0000313" key="8">
    <source>
        <dbReference type="Proteomes" id="UP000663823"/>
    </source>
</evidence>
<evidence type="ECO:0000313" key="6">
    <source>
        <dbReference type="EMBL" id="CAF1513319.1"/>
    </source>
</evidence>
<evidence type="ECO:0000256" key="1">
    <source>
        <dbReference type="ARBA" id="ARBA00004141"/>
    </source>
</evidence>
<accession>A0A820HVE9</accession>
<comment type="caution">
    <text evidence="7">The sequence shown here is derived from an EMBL/GenBank/DDBJ whole genome shotgun (WGS) entry which is preliminary data.</text>
</comment>
<dbReference type="GO" id="GO:0016020">
    <property type="term" value="C:membrane"/>
    <property type="evidence" value="ECO:0007669"/>
    <property type="project" value="UniProtKB-SubCell"/>
</dbReference>
<dbReference type="Pfam" id="PF03124">
    <property type="entry name" value="EXS"/>
    <property type="match status" value="1"/>
</dbReference>
<keyword evidence="4" id="KW-0472">Membrane</keyword>
<evidence type="ECO:0000256" key="3">
    <source>
        <dbReference type="ARBA" id="ARBA00022989"/>
    </source>
</evidence>
<protein>
    <recommendedName>
        <fullName evidence="5">EXS domain-containing protein</fullName>
    </recommendedName>
</protein>
<feature type="non-terminal residue" evidence="7">
    <location>
        <position position="1"/>
    </location>
</feature>
<evidence type="ECO:0000259" key="5">
    <source>
        <dbReference type="Pfam" id="PF03124"/>
    </source>
</evidence>
<proteinExistence type="predicted"/>
<dbReference type="EMBL" id="CAJOAX010045820">
    <property type="protein sequence ID" value="CAF4297026.1"/>
    <property type="molecule type" value="Genomic_DNA"/>
</dbReference>
<dbReference type="AlphaFoldDB" id="A0A820HVE9"/>
<gene>
    <name evidence="7" type="ORF">OTI717_LOCUS41926</name>
    <name evidence="6" type="ORF">RFH988_LOCUS39130</name>
</gene>
<organism evidence="7 8">
    <name type="scientific">Rotaria sordida</name>
    <dbReference type="NCBI Taxonomy" id="392033"/>
    <lineage>
        <taxon>Eukaryota</taxon>
        <taxon>Metazoa</taxon>
        <taxon>Spiralia</taxon>
        <taxon>Gnathifera</taxon>
        <taxon>Rotifera</taxon>
        <taxon>Eurotatoria</taxon>
        <taxon>Bdelloidea</taxon>
        <taxon>Philodinida</taxon>
        <taxon>Philodinidae</taxon>
        <taxon>Rotaria</taxon>
    </lineage>
</organism>
<dbReference type="Proteomes" id="UP000663823">
    <property type="component" value="Unassembled WGS sequence"/>
</dbReference>
<sequence length="85" mass="10195">WFCKELFRIFSAPFHTVTFADFWPADQLTSLDIIFYDFEYLICYFAFDAQWITNRSNKSYSKLTDEQTILYNAPICNGNYDIFQT</sequence>